<dbReference type="SMART" id="SM00448">
    <property type="entry name" value="REC"/>
    <property type="match status" value="1"/>
</dbReference>
<name>A0A3B1BLC8_9ZZZZ</name>
<proteinExistence type="predicted"/>
<dbReference type="GO" id="GO:0000160">
    <property type="term" value="P:phosphorelay signal transduction system"/>
    <property type="evidence" value="ECO:0007669"/>
    <property type="project" value="InterPro"/>
</dbReference>
<dbReference type="PANTHER" id="PTHR44591:SF3">
    <property type="entry name" value="RESPONSE REGULATORY DOMAIN-CONTAINING PROTEIN"/>
    <property type="match status" value="1"/>
</dbReference>
<evidence type="ECO:0000313" key="3">
    <source>
        <dbReference type="EMBL" id="VAX19106.1"/>
    </source>
</evidence>
<protein>
    <recommendedName>
        <fullName evidence="2">Response regulatory domain-containing protein</fullName>
    </recommendedName>
</protein>
<feature type="domain" description="Response regulatory" evidence="2">
    <location>
        <begin position="184"/>
        <end position="300"/>
    </location>
</feature>
<evidence type="ECO:0000256" key="1">
    <source>
        <dbReference type="ARBA" id="ARBA00022553"/>
    </source>
</evidence>
<dbReference type="EMBL" id="UOGC01000083">
    <property type="protein sequence ID" value="VAX19106.1"/>
    <property type="molecule type" value="Genomic_DNA"/>
</dbReference>
<dbReference type="Gene3D" id="3.40.50.2300">
    <property type="match status" value="1"/>
</dbReference>
<dbReference type="InterPro" id="IPR050595">
    <property type="entry name" value="Bact_response_regulator"/>
</dbReference>
<dbReference type="CDD" id="cd00156">
    <property type="entry name" value="REC"/>
    <property type="match status" value="1"/>
</dbReference>
<dbReference type="PANTHER" id="PTHR44591">
    <property type="entry name" value="STRESS RESPONSE REGULATOR PROTEIN 1"/>
    <property type="match status" value="1"/>
</dbReference>
<gene>
    <name evidence="3" type="ORF">MNBD_NITROSPINAE01-1418</name>
</gene>
<dbReference type="AlphaFoldDB" id="A0A3B1BLC8"/>
<dbReference type="SUPFAM" id="SSF52172">
    <property type="entry name" value="CheY-like"/>
    <property type="match status" value="2"/>
</dbReference>
<dbReference type="PROSITE" id="PS50110">
    <property type="entry name" value="RESPONSE_REGULATORY"/>
    <property type="match status" value="1"/>
</dbReference>
<keyword evidence="1" id="KW-0597">Phosphoprotein</keyword>
<dbReference type="Pfam" id="PF00072">
    <property type="entry name" value="Response_reg"/>
    <property type="match status" value="1"/>
</dbReference>
<organism evidence="3">
    <name type="scientific">hydrothermal vent metagenome</name>
    <dbReference type="NCBI Taxonomy" id="652676"/>
    <lineage>
        <taxon>unclassified sequences</taxon>
        <taxon>metagenomes</taxon>
        <taxon>ecological metagenomes</taxon>
    </lineage>
</organism>
<reference evidence="3" key="1">
    <citation type="submission" date="2018-06" db="EMBL/GenBank/DDBJ databases">
        <authorList>
            <person name="Zhirakovskaya E."/>
        </authorList>
    </citation>
    <scope>NUCLEOTIDE SEQUENCE</scope>
</reference>
<dbReference type="InterPro" id="IPR001789">
    <property type="entry name" value="Sig_transdc_resp-reg_receiver"/>
</dbReference>
<sequence length="306" mass="33872">MVDVVLAGSREEDFSAITRLLKEAGENVARIEMEITDNGFQSAIADRETGVIISRFHEGDLASIKAMQAIKAKKPYITFLFISQKELSASVLTLMFNEGASGVLQEPLSSDTVRLLVKKAIKRSMWEMDGAIRSEDMLQINESLKARIEMLEQNFSRSVNVRAKLERLVYFLLGNDTFKTNLVKLLIVSDSPYQLSVLLEKFGETGFNVKGVETAEEALKEVKSYKPGIIVSDLELPGMSGIDLAKKIKGTKGTSISYFVILTSSEGKMDFILSPETLVDDCVLKPSDTTKYHEMVAKVALGLLEI</sequence>
<accession>A0A3B1BLC8</accession>
<evidence type="ECO:0000259" key="2">
    <source>
        <dbReference type="PROSITE" id="PS50110"/>
    </source>
</evidence>
<dbReference type="InterPro" id="IPR011006">
    <property type="entry name" value="CheY-like_superfamily"/>
</dbReference>